<evidence type="ECO:0000313" key="12">
    <source>
        <dbReference type="Proteomes" id="UP000295192"/>
    </source>
</evidence>
<dbReference type="KEGG" id="dnv:108659019"/>
<dbReference type="OMA" id="MFTYCGE"/>
<sequence>MASLQFHGGTDENVGYAARDLDVPRVRQLFGVHLKIQWAIGMMPVPSLPAWVPDWLQSLLRLFTIGHCLLVLFISLHLGVLFCKTTLDAMPTGKLEDITDALTMTIIYFFTVYATSYWCLRSERMLRFLSHINHEYRHHSLAGVSFVNMHSTYRWFRSVTLVWLAACMGGTISWGITPLVLRNRTLPLHCWYPFDAMDERFYSLVYATQLYGQIIVGAVFAYGGFMFVTISFLLLGQFDVLYCSLKNLDAHARLLAGESLQALSVVQRDLLLDDATCERGQYAVLEEHATDLSCFESTGRQSPLSLTKAAHEALVECVRLHRFILGCAAEMEQLFSPYCLFKSLQITLQLCLLVFVGVSGSREAMRVINQLQYLSLTTVELLMFTYCGELLRRHSVRVVEAFGRGAWWQHASAMRQDVLIFLVNSHRAVQVTAGKFYVMDITRLRLVITQAFSFLTLLQKLAAKKTVAGS</sequence>
<organism evidence="11 12">
    <name type="scientific">Drosophila navojoa</name>
    <name type="common">Fruit fly</name>
    <dbReference type="NCBI Taxonomy" id="7232"/>
    <lineage>
        <taxon>Eukaryota</taxon>
        <taxon>Metazoa</taxon>
        <taxon>Ecdysozoa</taxon>
        <taxon>Arthropoda</taxon>
        <taxon>Hexapoda</taxon>
        <taxon>Insecta</taxon>
        <taxon>Pterygota</taxon>
        <taxon>Neoptera</taxon>
        <taxon>Endopterygota</taxon>
        <taxon>Diptera</taxon>
        <taxon>Brachycera</taxon>
        <taxon>Muscomorpha</taxon>
        <taxon>Ephydroidea</taxon>
        <taxon>Drosophilidae</taxon>
        <taxon>Drosophila</taxon>
    </lineage>
</organism>
<keyword evidence="8 10" id="KW-0675">Receptor</keyword>
<comment type="subcellular location">
    <subcellularLocation>
        <location evidence="1 10">Cell membrane</location>
        <topology evidence="1 10">Multi-pass membrane protein</topology>
    </subcellularLocation>
</comment>
<feature type="transmembrane region" description="Helical" evidence="10">
    <location>
        <begin position="210"/>
        <end position="236"/>
    </location>
</feature>
<feature type="transmembrane region" description="Helical" evidence="10">
    <location>
        <begin position="59"/>
        <end position="81"/>
    </location>
</feature>
<keyword evidence="5 10" id="KW-0552">Olfaction</keyword>
<comment type="caution">
    <text evidence="11">The sequence shown here is derived from an EMBL/GenBank/DDBJ whole genome shotgun (WGS) entry which is preliminary data.</text>
</comment>
<evidence type="ECO:0000256" key="8">
    <source>
        <dbReference type="ARBA" id="ARBA00023170"/>
    </source>
</evidence>
<name>A0A484BD96_DRONA</name>
<dbReference type="EMBL" id="LSRL02000055">
    <property type="protein sequence ID" value="TDG46644.1"/>
    <property type="molecule type" value="Genomic_DNA"/>
</dbReference>
<reference evidence="11 12" key="1">
    <citation type="journal article" date="2019" name="J. Hered.">
        <title>An Improved Genome Assembly for Drosophila navojoa, the Basal Species in the mojavensis Cluster.</title>
        <authorList>
            <person name="Vanderlinde T."/>
            <person name="Dupim E.G."/>
            <person name="Nazario-Yepiz N.O."/>
            <person name="Carvalho A.B."/>
        </authorList>
    </citation>
    <scope>NUCLEOTIDE SEQUENCE [LARGE SCALE GENOMIC DNA]</scope>
    <source>
        <strain evidence="11">Navoj_Jal97</strain>
        <tissue evidence="11">Whole organism</tissue>
    </source>
</reference>
<dbReference type="Pfam" id="PF02949">
    <property type="entry name" value="7tm_6"/>
    <property type="match status" value="1"/>
</dbReference>
<comment type="caution">
    <text evidence="10">Lacks conserved residue(s) required for the propagation of feature annotation.</text>
</comment>
<dbReference type="GO" id="GO:0005549">
    <property type="term" value="F:odorant binding"/>
    <property type="evidence" value="ECO:0007669"/>
    <property type="project" value="InterPro"/>
</dbReference>
<evidence type="ECO:0000256" key="7">
    <source>
        <dbReference type="ARBA" id="ARBA00023136"/>
    </source>
</evidence>
<dbReference type="PANTHER" id="PTHR21137">
    <property type="entry name" value="ODORANT RECEPTOR"/>
    <property type="match status" value="1"/>
</dbReference>
<evidence type="ECO:0000313" key="11">
    <source>
        <dbReference type="EMBL" id="TDG46644.1"/>
    </source>
</evidence>
<keyword evidence="7 10" id="KW-0472">Membrane</keyword>
<keyword evidence="3 10" id="KW-0716">Sensory transduction</keyword>
<comment type="similarity">
    <text evidence="10">Belongs to the insect chemoreceptor superfamily. Heteromeric odorant receptor channel (TC 1.A.69) family.</text>
</comment>
<dbReference type="AlphaFoldDB" id="A0A484BD96"/>
<keyword evidence="2" id="KW-1003">Cell membrane</keyword>
<dbReference type="GO" id="GO:0004984">
    <property type="term" value="F:olfactory receptor activity"/>
    <property type="evidence" value="ECO:0007669"/>
    <property type="project" value="InterPro"/>
</dbReference>
<dbReference type="InterPro" id="IPR004117">
    <property type="entry name" value="7tm6_olfct_rcpt"/>
</dbReference>
<accession>A0A484BD96</accession>
<dbReference type="PANTHER" id="PTHR21137:SF42">
    <property type="entry name" value="ODORANT RECEPTOR 83A"/>
    <property type="match status" value="1"/>
</dbReference>
<evidence type="ECO:0000256" key="2">
    <source>
        <dbReference type="ARBA" id="ARBA00022475"/>
    </source>
</evidence>
<evidence type="ECO:0000256" key="10">
    <source>
        <dbReference type="RuleBase" id="RU351113"/>
    </source>
</evidence>
<feature type="transmembrane region" description="Helical" evidence="10">
    <location>
        <begin position="155"/>
        <end position="176"/>
    </location>
</feature>
<keyword evidence="4 10" id="KW-0812">Transmembrane</keyword>
<evidence type="ECO:0000256" key="5">
    <source>
        <dbReference type="ARBA" id="ARBA00022725"/>
    </source>
</evidence>
<protein>
    <recommendedName>
        <fullName evidence="10">Odorant receptor</fullName>
    </recommendedName>
</protein>
<dbReference type="GO" id="GO:0005886">
    <property type="term" value="C:plasma membrane"/>
    <property type="evidence" value="ECO:0007669"/>
    <property type="project" value="UniProtKB-SubCell"/>
</dbReference>
<dbReference type="OrthoDB" id="8185860at2759"/>
<proteinExistence type="inferred from homology"/>
<evidence type="ECO:0000256" key="6">
    <source>
        <dbReference type="ARBA" id="ARBA00022989"/>
    </source>
</evidence>
<evidence type="ECO:0000256" key="9">
    <source>
        <dbReference type="ARBA" id="ARBA00023224"/>
    </source>
</evidence>
<keyword evidence="12" id="KW-1185">Reference proteome</keyword>
<dbReference type="GO" id="GO:0007165">
    <property type="term" value="P:signal transduction"/>
    <property type="evidence" value="ECO:0007669"/>
    <property type="project" value="UniProtKB-KW"/>
</dbReference>
<feature type="transmembrane region" description="Helical" evidence="10">
    <location>
        <begin position="101"/>
        <end position="120"/>
    </location>
</feature>
<evidence type="ECO:0000256" key="1">
    <source>
        <dbReference type="ARBA" id="ARBA00004651"/>
    </source>
</evidence>
<gene>
    <name evidence="11" type="ORF">AWZ03_006956</name>
</gene>
<evidence type="ECO:0000256" key="4">
    <source>
        <dbReference type="ARBA" id="ARBA00022692"/>
    </source>
</evidence>
<evidence type="ECO:0000256" key="3">
    <source>
        <dbReference type="ARBA" id="ARBA00022606"/>
    </source>
</evidence>
<keyword evidence="6 10" id="KW-1133">Transmembrane helix</keyword>
<dbReference type="Proteomes" id="UP000295192">
    <property type="component" value="Unassembled WGS sequence"/>
</dbReference>
<keyword evidence="9 10" id="KW-0807">Transducer</keyword>